<dbReference type="Pfam" id="PF02870">
    <property type="entry name" value="Methyltransf_1N"/>
    <property type="match status" value="1"/>
</dbReference>
<dbReference type="Proteomes" id="UP001223586">
    <property type="component" value="Unassembled WGS sequence"/>
</dbReference>
<comment type="catalytic activity">
    <reaction evidence="7 8">
        <text>a 6-O-methyl-2'-deoxyguanosine in DNA + L-cysteinyl-[protein] = S-methyl-L-cysteinyl-[protein] + a 2'-deoxyguanosine in DNA</text>
        <dbReference type="Rhea" id="RHEA:24000"/>
        <dbReference type="Rhea" id="RHEA-COMP:10131"/>
        <dbReference type="Rhea" id="RHEA-COMP:10132"/>
        <dbReference type="Rhea" id="RHEA-COMP:11367"/>
        <dbReference type="Rhea" id="RHEA-COMP:11368"/>
        <dbReference type="ChEBI" id="CHEBI:29950"/>
        <dbReference type="ChEBI" id="CHEBI:82612"/>
        <dbReference type="ChEBI" id="CHEBI:85445"/>
        <dbReference type="ChEBI" id="CHEBI:85448"/>
        <dbReference type="EC" id="2.1.1.63"/>
    </reaction>
</comment>
<comment type="catalytic activity">
    <reaction evidence="1 8">
        <text>a 4-O-methyl-thymidine in DNA + L-cysteinyl-[protein] = a thymidine in DNA + S-methyl-L-cysteinyl-[protein]</text>
        <dbReference type="Rhea" id="RHEA:53428"/>
        <dbReference type="Rhea" id="RHEA-COMP:10131"/>
        <dbReference type="Rhea" id="RHEA-COMP:10132"/>
        <dbReference type="Rhea" id="RHEA-COMP:13555"/>
        <dbReference type="Rhea" id="RHEA-COMP:13556"/>
        <dbReference type="ChEBI" id="CHEBI:29950"/>
        <dbReference type="ChEBI" id="CHEBI:82612"/>
        <dbReference type="ChEBI" id="CHEBI:137386"/>
        <dbReference type="ChEBI" id="CHEBI:137387"/>
        <dbReference type="EC" id="2.1.1.63"/>
    </reaction>
</comment>
<evidence type="ECO:0000313" key="11">
    <source>
        <dbReference type="EMBL" id="MDQ0174569.1"/>
    </source>
</evidence>
<evidence type="ECO:0000256" key="4">
    <source>
        <dbReference type="ARBA" id="ARBA00022679"/>
    </source>
</evidence>
<evidence type="ECO:0000256" key="1">
    <source>
        <dbReference type="ARBA" id="ARBA00001286"/>
    </source>
</evidence>
<comment type="similarity">
    <text evidence="8">Belongs to the MGMT family.</text>
</comment>
<accession>A0ABT9WMW6</accession>
<dbReference type="Gene3D" id="3.30.160.70">
    <property type="entry name" value="Methylated DNA-protein cysteine methyltransferase domain"/>
    <property type="match status" value="1"/>
</dbReference>
<dbReference type="EMBL" id="JAUSTT010000002">
    <property type="protein sequence ID" value="MDQ0174569.1"/>
    <property type="molecule type" value="Genomic_DNA"/>
</dbReference>
<dbReference type="SUPFAM" id="SSF46767">
    <property type="entry name" value="Methylated DNA-protein cysteine methyltransferase, C-terminal domain"/>
    <property type="match status" value="1"/>
</dbReference>
<feature type="active site" description="Nucleophile; methyl group acceptor" evidence="8">
    <location>
        <position position="129"/>
    </location>
</feature>
<feature type="domain" description="Methylated-DNA-[protein]-cysteine S-methyltransferase DNA binding" evidence="9">
    <location>
        <begin position="78"/>
        <end position="159"/>
    </location>
</feature>
<dbReference type="Gene3D" id="1.10.10.10">
    <property type="entry name" value="Winged helix-like DNA-binding domain superfamily/Winged helix DNA-binding domain"/>
    <property type="match status" value="1"/>
</dbReference>
<dbReference type="InterPro" id="IPR036217">
    <property type="entry name" value="MethylDNA_cys_MeTrfase_DNAb"/>
</dbReference>
<dbReference type="InterPro" id="IPR036388">
    <property type="entry name" value="WH-like_DNA-bd_sf"/>
</dbReference>
<evidence type="ECO:0000313" key="12">
    <source>
        <dbReference type="Proteomes" id="UP001223586"/>
    </source>
</evidence>
<keyword evidence="5 8" id="KW-0227">DNA damage</keyword>
<gene>
    <name evidence="11" type="ORF">J2S08_000402</name>
</gene>
<reference evidence="11 12" key="1">
    <citation type="submission" date="2023-07" db="EMBL/GenBank/DDBJ databases">
        <title>Genomic Encyclopedia of Type Strains, Phase IV (KMG-IV): sequencing the most valuable type-strain genomes for metagenomic binning, comparative biology and taxonomic classification.</title>
        <authorList>
            <person name="Goeker M."/>
        </authorList>
    </citation>
    <scope>NUCLEOTIDE SEQUENCE [LARGE SCALE GENOMIC DNA]</scope>
    <source>
        <strain evidence="11 12">DSM 23837</strain>
    </source>
</reference>
<dbReference type="InterPro" id="IPR008332">
    <property type="entry name" value="MethylG_MeTrfase_N"/>
</dbReference>
<feature type="domain" description="Methylguanine DNA methyltransferase ribonuclease-like" evidence="10">
    <location>
        <begin position="3"/>
        <end position="73"/>
    </location>
</feature>
<dbReference type="InterPro" id="IPR001497">
    <property type="entry name" value="MethylDNA_cys_MeTrfase_AS"/>
</dbReference>
<evidence type="ECO:0000259" key="9">
    <source>
        <dbReference type="Pfam" id="PF01035"/>
    </source>
</evidence>
<dbReference type="PROSITE" id="PS00374">
    <property type="entry name" value="MGMT"/>
    <property type="match status" value="1"/>
</dbReference>
<dbReference type="SUPFAM" id="SSF53155">
    <property type="entry name" value="Methylated DNA-protein cysteine methyltransferase domain"/>
    <property type="match status" value="1"/>
</dbReference>
<dbReference type="InterPro" id="IPR014048">
    <property type="entry name" value="MethylDNA_cys_MeTrfase_DNA-bd"/>
</dbReference>
<dbReference type="InterPro" id="IPR023546">
    <property type="entry name" value="MGMT"/>
</dbReference>
<dbReference type="NCBIfam" id="TIGR00589">
    <property type="entry name" value="ogt"/>
    <property type="match status" value="1"/>
</dbReference>
<evidence type="ECO:0000256" key="7">
    <source>
        <dbReference type="ARBA" id="ARBA00049348"/>
    </source>
</evidence>
<evidence type="ECO:0000256" key="5">
    <source>
        <dbReference type="ARBA" id="ARBA00022763"/>
    </source>
</evidence>
<protein>
    <recommendedName>
        <fullName evidence="8">Methylated-DNA--protein-cysteine methyltransferase</fullName>
        <ecNumber evidence="8">2.1.1.63</ecNumber>
    </recommendedName>
    <alternativeName>
        <fullName evidence="8">6-O-methylguanine-DNA methyltransferase</fullName>
        <shortName evidence="8">MGMT</shortName>
    </alternativeName>
    <alternativeName>
        <fullName evidence="8">O-6-methylguanine-DNA-alkyltransferase</fullName>
    </alternativeName>
</protein>
<dbReference type="GO" id="GO:0003908">
    <property type="term" value="F:methylated-DNA-[protein]-cysteine S-methyltransferase activity"/>
    <property type="evidence" value="ECO:0007669"/>
    <property type="project" value="UniProtKB-EC"/>
</dbReference>
<evidence type="ECO:0000256" key="6">
    <source>
        <dbReference type="ARBA" id="ARBA00023204"/>
    </source>
</evidence>
<comment type="caution">
    <text evidence="11">The sequence shown here is derived from an EMBL/GenBank/DDBJ whole genome shotgun (WGS) entry which is preliminary data.</text>
</comment>
<evidence type="ECO:0000256" key="2">
    <source>
        <dbReference type="ARBA" id="ARBA00022490"/>
    </source>
</evidence>
<dbReference type="PANTHER" id="PTHR10815">
    <property type="entry name" value="METHYLATED-DNA--PROTEIN-CYSTEINE METHYLTRANSFERASE"/>
    <property type="match status" value="1"/>
</dbReference>
<dbReference type="InterPro" id="IPR036631">
    <property type="entry name" value="MGMT_N_sf"/>
</dbReference>
<dbReference type="HAMAP" id="MF_00772">
    <property type="entry name" value="OGT"/>
    <property type="match status" value="1"/>
</dbReference>
<keyword evidence="2 8" id="KW-0963">Cytoplasm</keyword>
<keyword evidence="3 8" id="KW-0489">Methyltransferase</keyword>
<dbReference type="CDD" id="cd06445">
    <property type="entry name" value="ATase"/>
    <property type="match status" value="1"/>
</dbReference>
<comment type="subcellular location">
    <subcellularLocation>
        <location evidence="8">Cytoplasm</location>
    </subcellularLocation>
</comment>
<dbReference type="Pfam" id="PF01035">
    <property type="entry name" value="DNA_binding_1"/>
    <property type="match status" value="1"/>
</dbReference>
<keyword evidence="6 8" id="KW-0234">DNA repair</keyword>
<name>A0ABT9WMW6_9BACI</name>
<evidence type="ECO:0000256" key="3">
    <source>
        <dbReference type="ARBA" id="ARBA00022603"/>
    </source>
</evidence>
<evidence type="ECO:0000259" key="10">
    <source>
        <dbReference type="Pfam" id="PF02870"/>
    </source>
</evidence>
<dbReference type="RefSeq" id="WP_307226158.1">
    <property type="nucleotide sequence ID" value="NZ_JAUSTT010000002.1"/>
</dbReference>
<dbReference type="PANTHER" id="PTHR10815:SF5">
    <property type="entry name" value="METHYLATED-DNA--PROTEIN-CYSTEINE METHYLTRANSFERASE"/>
    <property type="match status" value="1"/>
</dbReference>
<comment type="function">
    <text evidence="8">Involved in the cellular defense against the biological effects of O6-methylguanine (O6-MeG) and O4-methylthymine (O4-MeT) in DNA. Repairs the methylated nucleobase in DNA by stoichiometrically transferring the methyl group to a cysteine residue in the enzyme. This is a suicide reaction: the enzyme is irreversibly inactivated.</text>
</comment>
<keyword evidence="12" id="KW-1185">Reference proteome</keyword>
<proteinExistence type="inferred from homology"/>
<evidence type="ECO:0000256" key="8">
    <source>
        <dbReference type="HAMAP-Rule" id="MF_00772"/>
    </source>
</evidence>
<comment type="miscellaneous">
    <text evidence="8">This enzyme catalyzes only one turnover and therefore is not strictly catalytic. According to one definition, an enzyme is a biocatalyst that acts repeatedly and over many reaction cycles.</text>
</comment>
<dbReference type="EC" id="2.1.1.63" evidence="8"/>
<dbReference type="GO" id="GO:0032259">
    <property type="term" value="P:methylation"/>
    <property type="evidence" value="ECO:0007669"/>
    <property type="project" value="UniProtKB-KW"/>
</dbReference>
<organism evidence="11 12">
    <name type="scientific">Bacillus chungangensis</name>
    <dbReference type="NCBI Taxonomy" id="587633"/>
    <lineage>
        <taxon>Bacteria</taxon>
        <taxon>Bacillati</taxon>
        <taxon>Bacillota</taxon>
        <taxon>Bacilli</taxon>
        <taxon>Bacillales</taxon>
        <taxon>Bacillaceae</taxon>
        <taxon>Bacillus</taxon>
    </lineage>
</organism>
<sequence length="161" mass="18084">MCICYTIMNSPLGELVLTANSAGLTGIQFGTHQLQTSHSTLTRNDKHPILQQAKLELEEFFNKERERFTVPLSYNGTPFQTAVWDQLLKIEYGLTKSYQEIAEAIENKKAVRAVGQANKANKIPIIIPCHRVIGKNKKMVGYAGKEITKKQLLLKLEGVLK</sequence>
<keyword evidence="4 8" id="KW-0808">Transferase</keyword>